<protein>
    <recommendedName>
        <fullName evidence="2">Secretion system C-terminal sorting domain-containing protein</fullName>
    </recommendedName>
</protein>
<dbReference type="OrthoDB" id="903882at2"/>
<proteinExistence type="predicted"/>
<evidence type="ECO:0000259" key="2">
    <source>
        <dbReference type="Pfam" id="PF18962"/>
    </source>
</evidence>
<evidence type="ECO:0000313" key="4">
    <source>
        <dbReference type="Proteomes" id="UP000192610"/>
    </source>
</evidence>
<reference evidence="4" key="1">
    <citation type="submission" date="2016-04" db="EMBL/GenBank/DDBJ databases">
        <authorList>
            <person name="Chen L."/>
            <person name="Zhuang W."/>
            <person name="Wang G."/>
        </authorList>
    </citation>
    <scope>NUCLEOTIDE SEQUENCE [LARGE SCALE GENOMIC DNA]</scope>
    <source>
        <strain evidence="4">17621</strain>
    </source>
</reference>
<dbReference type="Proteomes" id="UP000192610">
    <property type="component" value="Unassembled WGS sequence"/>
</dbReference>
<dbReference type="EMBL" id="LVXG01000002">
    <property type="protein sequence ID" value="OQP55905.1"/>
    <property type="molecule type" value="Genomic_DNA"/>
</dbReference>
<dbReference type="RefSeq" id="WP_081197110.1">
    <property type="nucleotide sequence ID" value="NZ_FOCZ01000010.1"/>
</dbReference>
<evidence type="ECO:0000313" key="3">
    <source>
        <dbReference type="EMBL" id="OQP55905.1"/>
    </source>
</evidence>
<evidence type="ECO:0000256" key="1">
    <source>
        <dbReference type="SAM" id="SignalP"/>
    </source>
</evidence>
<dbReference type="AlphaFoldDB" id="A0A1V9FBZ4"/>
<name>A0A1V9FBZ4_9BACT</name>
<dbReference type="STRING" id="354355.SAMN05660816_05044"/>
<feature type="domain" description="Secretion system C-terminal sorting" evidence="2">
    <location>
        <begin position="666"/>
        <end position="740"/>
    </location>
</feature>
<feature type="chain" id="PRO_5010737081" description="Secretion system C-terminal sorting domain-containing protein" evidence="1">
    <location>
        <begin position="25"/>
        <end position="741"/>
    </location>
</feature>
<sequence>MKMISRIIPSCYFAFLLLAHNSQAQNNLAAGSLSFISYQSDKDLSNTDNGGTTAFTDRFSIVVMNQAGLAANTVIYFTDNGWNASTGNFITGLSEGFIKWTVPAGGIPFGTQIYFISKYIDPVTSWGAYSDEKGTTAAGIVTTESGSNYMELSTGGDQVLAYQTGPVRGPASTYDNAARRFITAINANIETGTTVAGWDNHPAGGHQSSLPPGLSNGNAMLLALYPSLSNEIDNGKLFFIPTSTGCQNQISQTINDILNWNLQDVAFNPDNTVDNHTYNLTPGAVITVNPIDVTKCQGITASFSATADYTASYQWQQSADADFTTPVDLTNTGVYSGTTTNTLNIKNNETLGGQYFRVIATGNNCGSTAASEAALLSLSPIIMPGTSTTYTQAADDNNFFYVNTSCELIARVEPAGASPVTGNVTSQVWIENSVPTYGGQPFVARHYQILPVANAATATGTIILYFTQAEFDAFNAAPASTFKLPTGPNDAAGKSNLRIGRYTGNSNDNSGLPGSYPGNVTVIIPQNVTWSATDSRWLISFNATGFGGFIVQTSSIALPVNLLTFNGRLINDDMHLQWKTTSETNNDYFDIERSFDGKTFAAIGRVAGNNGTTTQTYNWIDAGAANLHSKLYYRLKIVSTSGEAEYSAVVIISANTAGSPVVSVTPNPFTSQVNVNLQLQAAAQLTLTLNDVKGKKLKSEYINAAKGFSTVSLSGLGNLMQGMYLLSVQYNGQTYTYKLVK</sequence>
<dbReference type="Pfam" id="PF18962">
    <property type="entry name" value="Por_Secre_tail"/>
    <property type="match status" value="1"/>
</dbReference>
<organism evidence="3 4">
    <name type="scientific">Niastella yeongjuensis</name>
    <dbReference type="NCBI Taxonomy" id="354355"/>
    <lineage>
        <taxon>Bacteria</taxon>
        <taxon>Pseudomonadati</taxon>
        <taxon>Bacteroidota</taxon>
        <taxon>Chitinophagia</taxon>
        <taxon>Chitinophagales</taxon>
        <taxon>Chitinophagaceae</taxon>
        <taxon>Niastella</taxon>
    </lineage>
</organism>
<dbReference type="NCBIfam" id="TIGR04183">
    <property type="entry name" value="Por_Secre_tail"/>
    <property type="match status" value="1"/>
</dbReference>
<accession>A0A1V9FBZ4</accession>
<gene>
    <name evidence="3" type="ORF">A4H97_20150</name>
</gene>
<dbReference type="InterPro" id="IPR026444">
    <property type="entry name" value="Secre_tail"/>
</dbReference>
<keyword evidence="4" id="KW-1185">Reference proteome</keyword>
<feature type="signal peptide" evidence="1">
    <location>
        <begin position="1"/>
        <end position="24"/>
    </location>
</feature>
<keyword evidence="1" id="KW-0732">Signal</keyword>
<comment type="caution">
    <text evidence="3">The sequence shown here is derived from an EMBL/GenBank/DDBJ whole genome shotgun (WGS) entry which is preliminary data.</text>
</comment>